<dbReference type="OrthoDB" id="4084947at2759"/>
<name>A0A4P9ZG12_9ASCO</name>
<gene>
    <name evidence="1" type="ORF">METBISCDRAFT_26138</name>
</gene>
<evidence type="ECO:0000313" key="1">
    <source>
        <dbReference type="EMBL" id="RKP32016.1"/>
    </source>
</evidence>
<proteinExistence type="predicted"/>
<organism evidence="1 2">
    <name type="scientific">Metschnikowia bicuspidata</name>
    <dbReference type="NCBI Taxonomy" id="27322"/>
    <lineage>
        <taxon>Eukaryota</taxon>
        <taxon>Fungi</taxon>
        <taxon>Dikarya</taxon>
        <taxon>Ascomycota</taxon>
        <taxon>Saccharomycotina</taxon>
        <taxon>Pichiomycetes</taxon>
        <taxon>Metschnikowiaceae</taxon>
        <taxon>Metschnikowia</taxon>
    </lineage>
</organism>
<keyword evidence="2" id="KW-1185">Reference proteome</keyword>
<dbReference type="EMBL" id="ML004435">
    <property type="protein sequence ID" value="RKP32016.1"/>
    <property type="molecule type" value="Genomic_DNA"/>
</dbReference>
<dbReference type="Proteomes" id="UP000268321">
    <property type="component" value="Unassembled WGS sequence"/>
</dbReference>
<reference evidence="2" key="1">
    <citation type="journal article" date="2018" name="Nat. Microbiol.">
        <title>Leveraging single-cell genomics to expand the fungal tree of life.</title>
        <authorList>
            <person name="Ahrendt S.R."/>
            <person name="Quandt C.A."/>
            <person name="Ciobanu D."/>
            <person name="Clum A."/>
            <person name="Salamov A."/>
            <person name="Andreopoulos B."/>
            <person name="Cheng J.F."/>
            <person name="Woyke T."/>
            <person name="Pelin A."/>
            <person name="Henrissat B."/>
            <person name="Reynolds N.K."/>
            <person name="Benny G.L."/>
            <person name="Smith M.E."/>
            <person name="James T.Y."/>
            <person name="Grigoriev I.V."/>
        </authorList>
    </citation>
    <scope>NUCLEOTIDE SEQUENCE [LARGE SCALE GENOMIC DNA]</scope>
    <source>
        <strain evidence="2">Baker2002</strain>
    </source>
</reference>
<accession>A0A4P9ZG12</accession>
<protein>
    <submittedName>
        <fullName evidence="1">Uncharacterized protein</fullName>
    </submittedName>
</protein>
<dbReference type="AlphaFoldDB" id="A0A4P9ZG12"/>
<sequence>MLGRRCLELQTELVDLFLPEISLLFLDSVVNLNNTQQLDSLLRHLELSTRVSTFNVVPSITVLHILFTLSIRSSSLNWSHDWARLELLVSSEYMKQVNQSYDLASYHDLLQKRASRILHAYTELASEETAAAEMLNQRMESVVLSLLPAPDNTSDFPRIAKSKEPSEMQSYLSTNSAEVISDSEESDEIVDFDDSLVIPESPSKTKPKSLNSFTDLGSRTSGLGEIAVLFKDMPHLLAQPSPEPPESDRKWKRPRRQPSLDEIRLFDDVLLFKRLQEPSHYSIWSVIRWTFWCAELSSQHQAYFFNCSQSQVHGLYEAYSSTLLIVVRFCELLYRRGATATLKNRLFDVLGFAAHDRAIEFIFTGLGVATNDLPSPCYSREKIVISSDPVIHNSQCKERTVYCANAESMALRLRLLELLLFVKPLRAANALEAVDLLTEKLLSLPATNVDLFLSAAQARIAETGTDGNILSHVIMKVVFSLLQKRTGVVLNAPSTCTLKKIVDAMYMQRTCDAMMQEFFSDKFESFLESWQRFLTLCARLIELAITTDQDISPHCYIETYETLKSALEQATALFCPTAESVADESIEEEFFTPNQDFDESRSSIEVISIEPSSCEREKIISSFNEVVLERLSLFL</sequence>
<evidence type="ECO:0000313" key="2">
    <source>
        <dbReference type="Proteomes" id="UP000268321"/>
    </source>
</evidence>